<feature type="domain" description="Aldehyde dehydrogenase" evidence="7">
    <location>
        <begin position="12"/>
        <end position="469"/>
    </location>
</feature>
<dbReference type="Pfam" id="PF00171">
    <property type="entry name" value="Aldedh"/>
    <property type="match status" value="1"/>
</dbReference>
<comment type="caution">
    <text evidence="8">The sequence shown here is derived from an EMBL/GenBank/DDBJ whole genome shotgun (WGS) entry which is preliminary data.</text>
</comment>
<dbReference type="InterPro" id="IPR016162">
    <property type="entry name" value="Ald_DH_N"/>
</dbReference>
<dbReference type="Proteomes" id="UP000240739">
    <property type="component" value="Unassembled WGS sequence"/>
</dbReference>
<evidence type="ECO:0000313" key="9">
    <source>
        <dbReference type="Proteomes" id="UP000240739"/>
    </source>
</evidence>
<evidence type="ECO:0000256" key="6">
    <source>
        <dbReference type="RuleBase" id="RU003345"/>
    </source>
</evidence>
<dbReference type="CDD" id="cd07099">
    <property type="entry name" value="ALDH_DDALDH"/>
    <property type="match status" value="1"/>
</dbReference>
<comment type="similarity">
    <text evidence="1 3 6">Belongs to the aldehyde dehydrogenase family.</text>
</comment>
<dbReference type="PROSITE" id="PS00687">
    <property type="entry name" value="ALDEHYDE_DEHYDR_GLU"/>
    <property type="match status" value="1"/>
</dbReference>
<evidence type="ECO:0000256" key="2">
    <source>
        <dbReference type="ARBA" id="ARBA00023002"/>
    </source>
</evidence>
<dbReference type="InterPro" id="IPR029510">
    <property type="entry name" value="Ald_DH_CS_GLU"/>
</dbReference>
<accession>A0A2T4UGS7</accession>
<dbReference type="GO" id="GO:0006081">
    <property type="term" value="P:aldehyde metabolic process"/>
    <property type="evidence" value="ECO:0007669"/>
    <property type="project" value="InterPro"/>
</dbReference>
<dbReference type="GO" id="GO:0016620">
    <property type="term" value="F:oxidoreductase activity, acting on the aldehyde or oxo group of donors, NAD or NADP as acceptor"/>
    <property type="evidence" value="ECO:0007669"/>
    <property type="project" value="InterPro"/>
</dbReference>
<evidence type="ECO:0000256" key="3">
    <source>
        <dbReference type="PIRNR" id="PIRNR036492"/>
    </source>
</evidence>
<dbReference type="InterPro" id="IPR016163">
    <property type="entry name" value="Ald_DH_C"/>
</dbReference>
<dbReference type="EMBL" id="PYYB01000001">
    <property type="protein sequence ID" value="PTL58427.1"/>
    <property type="molecule type" value="Genomic_DNA"/>
</dbReference>
<keyword evidence="9" id="KW-1185">Reference proteome</keyword>
<organism evidence="8 9">
    <name type="scientific">Paraconexibacter algicola</name>
    <dbReference type="NCBI Taxonomy" id="2133960"/>
    <lineage>
        <taxon>Bacteria</taxon>
        <taxon>Bacillati</taxon>
        <taxon>Actinomycetota</taxon>
        <taxon>Thermoleophilia</taxon>
        <taxon>Solirubrobacterales</taxon>
        <taxon>Paraconexibacteraceae</taxon>
        <taxon>Paraconexibacter</taxon>
    </lineage>
</organism>
<dbReference type="InterPro" id="IPR016161">
    <property type="entry name" value="Ald_DH/histidinol_DH"/>
</dbReference>
<evidence type="ECO:0000256" key="5">
    <source>
        <dbReference type="PROSITE-ProRule" id="PRU10007"/>
    </source>
</evidence>
<keyword evidence="2 3" id="KW-0560">Oxidoreductase</keyword>
<protein>
    <recommendedName>
        <fullName evidence="3">Aldehyde dehydrogenase</fullName>
    </recommendedName>
</protein>
<dbReference type="Gene3D" id="3.40.309.10">
    <property type="entry name" value="Aldehyde Dehydrogenase, Chain A, domain 2"/>
    <property type="match status" value="1"/>
</dbReference>
<evidence type="ECO:0000313" key="8">
    <source>
        <dbReference type="EMBL" id="PTL58427.1"/>
    </source>
</evidence>
<feature type="active site" evidence="4 5">
    <location>
        <position position="243"/>
    </location>
</feature>
<gene>
    <name evidence="8" type="ORF">C7Y72_01550</name>
</gene>
<dbReference type="InterPro" id="IPR012394">
    <property type="entry name" value="Aldehyde_DH_NAD(P)"/>
</dbReference>
<dbReference type="FunFam" id="3.40.309.10:FF:000009">
    <property type="entry name" value="Aldehyde dehydrogenase A"/>
    <property type="match status" value="1"/>
</dbReference>
<evidence type="ECO:0000256" key="4">
    <source>
        <dbReference type="PIRSR" id="PIRSR036492-1"/>
    </source>
</evidence>
<dbReference type="Gene3D" id="3.40.605.10">
    <property type="entry name" value="Aldehyde Dehydrogenase, Chain A, domain 1"/>
    <property type="match status" value="1"/>
</dbReference>
<dbReference type="SUPFAM" id="SSF53720">
    <property type="entry name" value="ALDH-like"/>
    <property type="match status" value="1"/>
</dbReference>
<reference evidence="8 9" key="1">
    <citation type="submission" date="2018-03" db="EMBL/GenBank/DDBJ databases">
        <title>Aquarubrobacter algicola gen. nov., sp. nov., a novel actinobacterium isolated from shallow eutrophic lake during the end of cyanobacterial harmful algal blooms.</title>
        <authorList>
            <person name="Chun S.J."/>
        </authorList>
    </citation>
    <scope>NUCLEOTIDE SEQUENCE [LARGE SCALE GENOMIC DNA]</scope>
    <source>
        <strain evidence="8 9">Seoho-28</strain>
    </source>
</reference>
<evidence type="ECO:0000259" key="7">
    <source>
        <dbReference type="Pfam" id="PF00171"/>
    </source>
</evidence>
<dbReference type="InterPro" id="IPR015590">
    <property type="entry name" value="Aldehyde_DH_dom"/>
</dbReference>
<proteinExistence type="inferred from homology"/>
<feature type="active site" evidence="4">
    <location>
        <position position="277"/>
    </location>
</feature>
<dbReference type="NCBIfam" id="NF006916">
    <property type="entry name" value="PRK09407.1"/>
    <property type="match status" value="1"/>
</dbReference>
<dbReference type="PANTHER" id="PTHR11699">
    <property type="entry name" value="ALDEHYDE DEHYDROGENASE-RELATED"/>
    <property type="match status" value="1"/>
</dbReference>
<dbReference type="OrthoDB" id="6882680at2"/>
<dbReference type="PIRSF" id="PIRSF036492">
    <property type="entry name" value="ALDH"/>
    <property type="match status" value="1"/>
</dbReference>
<sequence>MADVTADSAPATRTIDVEDPARGRTIGQIPVLDERAVQELATRGRMAQVGWNAMGFDARADVLHRSRRWLMANTDRMIKTICDETGKTYEDASLEVSIAAQSFRFWAKESERYLADEPISHFTPFTVGKKVVVRYEPVGLVGVVGPWNYPLVNAFCDCVPALMAGNAVVLKPSEVTPMTALLVQEMLDAAGMPADVFSVATGDGGTGGAVVDAADYVMFTGSTATGRKVMERAAKTLTPVSLELGGKDPMIVLADADLDRAANAAAYYGLLNSGQVCISIERVYVERAVHDEFVAKLVANVRELRQGVSDGPGVAEVGALTFAPQIDIVEAHVKDAVEQGAKVEIGGRRGAGPGRFFEPTVLTGVTHQMRCMREETFGPTIPVMAVEDAEEAIRMANDSEYGLQASVWTKDIARGEAIARRVEAGAVLVNDALLNYAVMGAPMGGWKSSGVGSRHGANGIRKYCKTQTVVSQRFALKKDLNMFPYTPLKSKLLGRVVKAAYDRKR</sequence>
<dbReference type="AlphaFoldDB" id="A0A2T4UGS7"/>
<evidence type="ECO:0000256" key="1">
    <source>
        <dbReference type="ARBA" id="ARBA00009986"/>
    </source>
</evidence>
<name>A0A2T4UGS7_9ACTN</name>